<evidence type="ECO:0000256" key="3">
    <source>
        <dbReference type="ARBA" id="ARBA00022448"/>
    </source>
</evidence>
<comment type="caution">
    <text evidence="15">The sequence shown here is derived from an EMBL/GenBank/DDBJ whole genome shotgun (WGS) entry which is preliminary data.</text>
</comment>
<feature type="transmembrane region" description="Helical" evidence="12">
    <location>
        <begin position="338"/>
        <end position="359"/>
    </location>
</feature>
<dbReference type="EMBL" id="JAKKPZ010000021">
    <property type="protein sequence ID" value="KAI1711650.1"/>
    <property type="molecule type" value="Genomic_DNA"/>
</dbReference>
<reference evidence="15" key="1">
    <citation type="submission" date="2022-01" db="EMBL/GenBank/DDBJ databases">
        <title>Genome Sequence Resource for Two Populations of Ditylenchus destructor, the Migratory Endoparasitic Phytonematode.</title>
        <authorList>
            <person name="Zhang H."/>
            <person name="Lin R."/>
            <person name="Xie B."/>
        </authorList>
    </citation>
    <scope>NUCLEOTIDE SEQUENCE</scope>
    <source>
        <strain evidence="15">BazhouSP</strain>
    </source>
</reference>
<dbReference type="GO" id="GO:0046872">
    <property type="term" value="F:metal ion binding"/>
    <property type="evidence" value="ECO:0007669"/>
    <property type="project" value="UniProtKB-KW"/>
</dbReference>
<evidence type="ECO:0000256" key="8">
    <source>
        <dbReference type="ARBA" id="ARBA00022989"/>
    </source>
</evidence>
<evidence type="ECO:0000256" key="13">
    <source>
        <dbReference type="SAM" id="SignalP"/>
    </source>
</evidence>
<dbReference type="GO" id="GO:0016020">
    <property type="term" value="C:membrane"/>
    <property type="evidence" value="ECO:0007669"/>
    <property type="project" value="UniProtKB-SubCell"/>
</dbReference>
<proteinExistence type="predicted"/>
<dbReference type="Proteomes" id="UP001201812">
    <property type="component" value="Unassembled WGS sequence"/>
</dbReference>
<dbReference type="Gene3D" id="1.20.120.1770">
    <property type="match status" value="1"/>
</dbReference>
<feature type="domain" description="Cytochrome b561" evidence="14">
    <location>
        <begin position="221"/>
        <end position="433"/>
    </location>
</feature>
<evidence type="ECO:0000256" key="5">
    <source>
        <dbReference type="ARBA" id="ARBA00022692"/>
    </source>
</evidence>
<keyword evidence="13" id="KW-0732">Signal</keyword>
<evidence type="ECO:0000313" key="15">
    <source>
        <dbReference type="EMBL" id="KAI1711650.1"/>
    </source>
</evidence>
<sequence length="513" mass="57261">MYTVLAIVTYISLTFIGLLFILVTVAWADKVADSIADCGSHRGCWLMPAKCEEGEDVCTGIFSWTMNLDGFNFALEAYVDDLRSTADIAYYGAVGFSFDEYMGDDTVISCTVDNTGYGTILLGWNDHTKNYLQFQATEVMLSSTTARLVGDRLECEGRLIFSGWDKVESPNRIHDFRDGNNSHHLLFARGIADPRTHELKAHNMWDGDKFPWITVETVKFCNGSGGVCGGQGSMPWVTNMHQSGLPRSVRHSAAVSHGTLMTLSTFVLISTGILTARFGKAYHANVMGSALWFQIHRSCMFVAVIGMTVGIFLIYWQNHFSIFGCSTLCAVEDYQKQVHAILGSIVYVMMLFQVIGGMLRPRLSSDWRTSWNWIHTVVGIFVLIAAAACCVLAIPLGKTGLSYFYAKLPNHVFMVTIVILLGSFALCEWFIHGHRYITLDPDRVEKLQNFEKQIEEGCEKCGADNSEKRDWKPAIVILFNLLSGLATFGIIVTMLVQAMRFYSQLLFINPSRA</sequence>
<evidence type="ECO:0000256" key="11">
    <source>
        <dbReference type="ARBA" id="ARBA00024225"/>
    </source>
</evidence>
<comment type="subcellular location">
    <subcellularLocation>
        <location evidence="2">Membrane</location>
        <topology evidence="2">Multi-pass membrane protein</topology>
    </subcellularLocation>
</comment>
<evidence type="ECO:0000256" key="10">
    <source>
        <dbReference type="ARBA" id="ARBA00023136"/>
    </source>
</evidence>
<feature type="transmembrane region" description="Helical" evidence="12">
    <location>
        <begin position="299"/>
        <end position="318"/>
    </location>
</feature>
<keyword evidence="3" id="KW-0813">Transport</keyword>
<feature type="transmembrane region" description="Helical" evidence="12">
    <location>
        <begin position="258"/>
        <end position="278"/>
    </location>
</feature>
<dbReference type="PROSITE" id="PS50939">
    <property type="entry name" value="CYTOCHROME_B561"/>
    <property type="match status" value="1"/>
</dbReference>
<organism evidence="15 16">
    <name type="scientific">Ditylenchus destructor</name>
    <dbReference type="NCBI Taxonomy" id="166010"/>
    <lineage>
        <taxon>Eukaryota</taxon>
        <taxon>Metazoa</taxon>
        <taxon>Ecdysozoa</taxon>
        <taxon>Nematoda</taxon>
        <taxon>Chromadorea</taxon>
        <taxon>Rhabditida</taxon>
        <taxon>Tylenchina</taxon>
        <taxon>Tylenchomorpha</taxon>
        <taxon>Sphaerularioidea</taxon>
        <taxon>Anguinidae</taxon>
        <taxon>Anguininae</taxon>
        <taxon>Ditylenchus</taxon>
    </lineage>
</organism>
<evidence type="ECO:0000256" key="4">
    <source>
        <dbReference type="ARBA" id="ARBA00022617"/>
    </source>
</evidence>
<dbReference type="EC" id="7.2.1.3" evidence="11"/>
<feature type="chain" id="PRO_5042037934" description="ascorbate ferrireductase (transmembrane)" evidence="13">
    <location>
        <begin position="29"/>
        <end position="513"/>
    </location>
</feature>
<keyword evidence="10 12" id="KW-0472">Membrane</keyword>
<dbReference type="AlphaFoldDB" id="A0AAD4MYN3"/>
<feature type="signal peptide" evidence="13">
    <location>
        <begin position="1"/>
        <end position="28"/>
    </location>
</feature>
<keyword evidence="7" id="KW-0249">Electron transport</keyword>
<keyword evidence="5 12" id="KW-0812">Transmembrane</keyword>
<accession>A0AAD4MYN3</accession>
<evidence type="ECO:0000256" key="9">
    <source>
        <dbReference type="ARBA" id="ARBA00023004"/>
    </source>
</evidence>
<dbReference type="GO" id="GO:0140575">
    <property type="term" value="F:transmembrane monodehydroascorbate reductase activity"/>
    <property type="evidence" value="ECO:0007669"/>
    <property type="project" value="InterPro"/>
</dbReference>
<keyword evidence="8 12" id="KW-1133">Transmembrane helix</keyword>
<keyword evidence="9" id="KW-0408">Iron</keyword>
<evidence type="ECO:0000256" key="1">
    <source>
        <dbReference type="ARBA" id="ARBA00001970"/>
    </source>
</evidence>
<dbReference type="InterPro" id="IPR006593">
    <property type="entry name" value="Cyt_b561/ferric_Rdtase_TM"/>
</dbReference>
<dbReference type="InterPro" id="IPR045150">
    <property type="entry name" value="CYB561D1/2"/>
</dbReference>
<comment type="cofactor">
    <cofactor evidence="1">
        <name>heme b</name>
        <dbReference type="ChEBI" id="CHEBI:60344"/>
    </cofactor>
</comment>
<evidence type="ECO:0000256" key="12">
    <source>
        <dbReference type="SAM" id="Phobius"/>
    </source>
</evidence>
<keyword evidence="6" id="KW-0479">Metal-binding</keyword>
<feature type="transmembrane region" description="Helical" evidence="12">
    <location>
        <begin position="371"/>
        <end position="396"/>
    </location>
</feature>
<name>A0AAD4MYN3_9BILA</name>
<keyword evidence="4" id="KW-0349">Heme</keyword>
<gene>
    <name evidence="15" type="ORF">DdX_10112</name>
</gene>
<dbReference type="PANTHER" id="PTHR15422:SF24">
    <property type="entry name" value="DOMON RELATED DOMAIN-CONTAINING PROTEIN"/>
    <property type="match status" value="1"/>
</dbReference>
<feature type="transmembrane region" description="Helical" evidence="12">
    <location>
        <begin position="475"/>
        <end position="496"/>
    </location>
</feature>
<keyword evidence="16" id="KW-1185">Reference proteome</keyword>
<dbReference type="SMART" id="SM00665">
    <property type="entry name" value="B561"/>
    <property type="match status" value="1"/>
</dbReference>
<evidence type="ECO:0000256" key="2">
    <source>
        <dbReference type="ARBA" id="ARBA00004141"/>
    </source>
</evidence>
<evidence type="ECO:0000313" key="16">
    <source>
        <dbReference type="Proteomes" id="UP001201812"/>
    </source>
</evidence>
<dbReference type="GO" id="GO:0020037">
    <property type="term" value="F:heme binding"/>
    <property type="evidence" value="ECO:0007669"/>
    <property type="project" value="TreeGrafter"/>
</dbReference>
<evidence type="ECO:0000256" key="7">
    <source>
        <dbReference type="ARBA" id="ARBA00022982"/>
    </source>
</evidence>
<dbReference type="GO" id="GO:0140571">
    <property type="term" value="F:transmembrane ascorbate ferrireductase activity"/>
    <property type="evidence" value="ECO:0007669"/>
    <property type="project" value="UniProtKB-EC"/>
</dbReference>
<evidence type="ECO:0000259" key="14">
    <source>
        <dbReference type="PROSITE" id="PS50939"/>
    </source>
</evidence>
<feature type="transmembrane region" description="Helical" evidence="12">
    <location>
        <begin position="408"/>
        <end position="431"/>
    </location>
</feature>
<protein>
    <recommendedName>
        <fullName evidence="11">ascorbate ferrireductase (transmembrane)</fullName>
        <ecNumber evidence="11">7.2.1.3</ecNumber>
    </recommendedName>
</protein>
<dbReference type="CDD" id="cd08760">
    <property type="entry name" value="Cyt_b561_FRRS1_like"/>
    <property type="match status" value="1"/>
</dbReference>
<dbReference type="PANTHER" id="PTHR15422">
    <property type="entry name" value="OS05G0565100 PROTEIN"/>
    <property type="match status" value="1"/>
</dbReference>
<evidence type="ECO:0000256" key="6">
    <source>
        <dbReference type="ARBA" id="ARBA00022723"/>
    </source>
</evidence>